<dbReference type="Gene3D" id="3.40.50.2020">
    <property type="match status" value="1"/>
</dbReference>
<comment type="function">
    <text evidence="6">Catalyzes the transfer of a ribosyl phosphate group from 5-phosphoribose 1-diphosphate to orotate, leading to the formation of orotidine monophosphate (OMP).</text>
</comment>
<dbReference type="PANTHER" id="PTHR19278:SF9">
    <property type="entry name" value="URIDINE 5'-MONOPHOSPHATE SYNTHASE"/>
    <property type="match status" value="1"/>
</dbReference>
<dbReference type="KEGG" id="mbry:B1812_12220"/>
<dbReference type="STRING" id="655015.B1812_12220"/>
<evidence type="ECO:0000256" key="6">
    <source>
        <dbReference type="HAMAP-Rule" id="MF_01208"/>
    </source>
</evidence>
<feature type="binding site" description="in other chain" evidence="6">
    <location>
        <position position="90"/>
    </location>
    <ligand>
        <name>5-phospho-alpha-D-ribose 1-diphosphate</name>
        <dbReference type="ChEBI" id="CHEBI:58017"/>
        <note>ligand shared between dimeric partners</note>
    </ligand>
</feature>
<dbReference type="Pfam" id="PF00156">
    <property type="entry name" value="Pribosyltran"/>
    <property type="match status" value="1"/>
</dbReference>
<keyword evidence="3 6" id="KW-0328">Glycosyltransferase</keyword>
<evidence type="ECO:0000313" key="8">
    <source>
        <dbReference type="EMBL" id="ARN83608.1"/>
    </source>
</evidence>
<protein>
    <recommendedName>
        <fullName evidence="2 6">Orotate phosphoribosyltransferase</fullName>
        <shortName evidence="6">OPRT</shortName>
        <shortName evidence="6">OPRTase</shortName>
        <ecNumber evidence="2 6">2.4.2.10</ecNumber>
    </recommendedName>
</protein>
<dbReference type="Proteomes" id="UP000193978">
    <property type="component" value="Chromosome"/>
</dbReference>
<feature type="binding site" evidence="6">
    <location>
        <position position="89"/>
    </location>
    <ligand>
        <name>5-phospho-alpha-D-ribose 1-diphosphate</name>
        <dbReference type="ChEBI" id="CHEBI:58017"/>
        <note>ligand shared between dimeric partners</note>
    </ligand>
</feature>
<comment type="pathway">
    <text evidence="1 6">Pyrimidine metabolism; UMP biosynthesis via de novo pathway; UMP from orotate: step 1/2.</text>
</comment>
<dbReference type="SUPFAM" id="SSF53271">
    <property type="entry name" value="PRTase-like"/>
    <property type="match status" value="1"/>
</dbReference>
<keyword evidence="9" id="KW-1185">Reference proteome</keyword>
<evidence type="ECO:0000256" key="4">
    <source>
        <dbReference type="ARBA" id="ARBA00022679"/>
    </source>
</evidence>
<reference evidence="8 9" key="1">
    <citation type="submission" date="2017-02" db="EMBL/GenBank/DDBJ databases">
        <authorList>
            <person name="Peterson S.W."/>
        </authorList>
    </citation>
    <scope>NUCLEOTIDE SEQUENCE [LARGE SCALE GENOMIC DNA]</scope>
    <source>
        <strain evidence="8 9">S285</strain>
    </source>
</reference>
<organism evidence="8 9">
    <name type="scientific">Methylocystis bryophila</name>
    <dbReference type="NCBI Taxonomy" id="655015"/>
    <lineage>
        <taxon>Bacteria</taxon>
        <taxon>Pseudomonadati</taxon>
        <taxon>Pseudomonadota</taxon>
        <taxon>Alphaproteobacteria</taxon>
        <taxon>Hyphomicrobiales</taxon>
        <taxon>Methylocystaceae</taxon>
        <taxon>Methylocystis</taxon>
    </lineage>
</organism>
<dbReference type="GO" id="GO:0000287">
    <property type="term" value="F:magnesium ion binding"/>
    <property type="evidence" value="ECO:0007669"/>
    <property type="project" value="UniProtKB-UniRule"/>
</dbReference>
<dbReference type="InterPro" id="IPR029057">
    <property type="entry name" value="PRTase-like"/>
</dbReference>
<dbReference type="GO" id="GO:0004588">
    <property type="term" value="F:orotate phosphoribosyltransferase activity"/>
    <property type="evidence" value="ECO:0007669"/>
    <property type="project" value="UniProtKB-UniRule"/>
</dbReference>
<evidence type="ECO:0000256" key="2">
    <source>
        <dbReference type="ARBA" id="ARBA00011971"/>
    </source>
</evidence>
<dbReference type="GO" id="GO:0019856">
    <property type="term" value="P:pyrimidine nucleobase biosynthetic process"/>
    <property type="evidence" value="ECO:0007669"/>
    <property type="project" value="TreeGrafter"/>
</dbReference>
<dbReference type="InterPro" id="IPR004467">
    <property type="entry name" value="Or_phspho_trans_dom"/>
</dbReference>
<keyword evidence="5 6" id="KW-0665">Pyrimidine biosynthesis</keyword>
<evidence type="ECO:0000256" key="5">
    <source>
        <dbReference type="ARBA" id="ARBA00022975"/>
    </source>
</evidence>
<proteinExistence type="inferred from homology"/>
<dbReference type="EC" id="2.4.2.10" evidence="2 6"/>
<keyword evidence="6" id="KW-0460">Magnesium</keyword>
<evidence type="ECO:0000259" key="7">
    <source>
        <dbReference type="Pfam" id="PF00156"/>
    </source>
</evidence>
<name>A0A1W6N1C1_9HYPH</name>
<feature type="domain" description="Phosphoribosyltransferase" evidence="7">
    <location>
        <begin position="65"/>
        <end position="155"/>
    </location>
</feature>
<dbReference type="InterPro" id="IPR000836">
    <property type="entry name" value="PRTase_dom"/>
</dbReference>
<dbReference type="UniPathway" id="UPA00070">
    <property type="reaction ID" value="UER00119"/>
</dbReference>
<evidence type="ECO:0000313" key="9">
    <source>
        <dbReference type="Proteomes" id="UP000193978"/>
    </source>
</evidence>
<dbReference type="NCBIfam" id="TIGR00336">
    <property type="entry name" value="pyrE"/>
    <property type="match status" value="1"/>
</dbReference>
<dbReference type="HAMAP" id="MF_01208">
    <property type="entry name" value="PyrE"/>
    <property type="match status" value="1"/>
</dbReference>
<evidence type="ECO:0000256" key="3">
    <source>
        <dbReference type="ARBA" id="ARBA00022676"/>
    </source>
</evidence>
<keyword evidence="4 6" id="KW-0808">Transferase</keyword>
<feature type="binding site" evidence="6">
    <location>
        <position position="95"/>
    </location>
    <ligand>
        <name>5-phospho-alpha-D-ribose 1-diphosphate</name>
        <dbReference type="ChEBI" id="CHEBI:58017"/>
        <note>ligand shared between dimeric partners</note>
    </ligand>
</feature>
<dbReference type="AlphaFoldDB" id="A0A1W6N1C1"/>
<feature type="binding site" description="in other chain" evidence="6">
    <location>
        <begin position="117"/>
        <end position="125"/>
    </location>
    <ligand>
        <name>5-phospho-alpha-D-ribose 1-diphosphate</name>
        <dbReference type="ChEBI" id="CHEBI:58017"/>
        <note>ligand shared between dimeric partners</note>
    </ligand>
</feature>
<dbReference type="CDD" id="cd06223">
    <property type="entry name" value="PRTases_typeI"/>
    <property type="match status" value="1"/>
</dbReference>
<comment type="catalytic activity">
    <reaction evidence="6">
        <text>orotidine 5'-phosphate + diphosphate = orotate + 5-phospho-alpha-D-ribose 1-diphosphate</text>
        <dbReference type="Rhea" id="RHEA:10380"/>
        <dbReference type="ChEBI" id="CHEBI:30839"/>
        <dbReference type="ChEBI" id="CHEBI:33019"/>
        <dbReference type="ChEBI" id="CHEBI:57538"/>
        <dbReference type="ChEBI" id="CHEBI:58017"/>
        <dbReference type="EC" id="2.4.2.10"/>
    </reaction>
</comment>
<feature type="binding site" evidence="6">
    <location>
        <position position="93"/>
    </location>
    <ligand>
        <name>5-phospho-alpha-D-ribose 1-diphosphate</name>
        <dbReference type="ChEBI" id="CHEBI:58017"/>
        <note>ligand shared between dimeric partners</note>
    </ligand>
</feature>
<sequence>MLAQIQKDSLQIGDFTLSSGRKSRFIFQLRQTTLHPEGAYLSAEIIVDYMRTQGLRFIGGLVLGAVPIVASVAAVSQSRGAPVFAFFVRKEAKGHGSREIIDGYTGEGEGEEILLVDDVATTGGSILKALAILKEEGFKGSVKKALVVIDREEGGAENLAREGIALVSIFKKSDFDIGV</sequence>
<dbReference type="EMBL" id="CP019948">
    <property type="protein sequence ID" value="ARN83608.1"/>
    <property type="molecule type" value="Genomic_DNA"/>
</dbReference>
<feature type="binding site" evidence="6">
    <location>
        <position position="151"/>
    </location>
    <ligand>
        <name>orotate</name>
        <dbReference type="ChEBI" id="CHEBI:30839"/>
    </ligand>
</feature>
<gene>
    <name evidence="6" type="primary">pyrE</name>
    <name evidence="8" type="ORF">B1812_12220</name>
</gene>
<comment type="cofactor">
    <cofactor evidence="6">
        <name>Mg(2+)</name>
        <dbReference type="ChEBI" id="CHEBI:18420"/>
    </cofactor>
</comment>
<comment type="caution">
    <text evidence="6">Lacks conserved residue(s) required for the propagation of feature annotation.</text>
</comment>
<dbReference type="GO" id="GO:0044205">
    <property type="term" value="P:'de novo' UMP biosynthetic process"/>
    <property type="evidence" value="ECO:0007669"/>
    <property type="project" value="UniProtKB-UniRule"/>
</dbReference>
<accession>A0A1W6N1C1</accession>
<comment type="similarity">
    <text evidence="6">Belongs to the purine/pyrimidine phosphoribosyltransferase family. PyrE subfamily.</text>
</comment>
<feature type="binding site" evidence="6">
    <location>
        <position position="121"/>
    </location>
    <ligand>
        <name>orotate</name>
        <dbReference type="ChEBI" id="CHEBI:30839"/>
    </ligand>
</feature>
<dbReference type="PANTHER" id="PTHR19278">
    <property type="entry name" value="OROTATE PHOSPHORIBOSYLTRANSFERASE"/>
    <property type="match status" value="1"/>
</dbReference>
<dbReference type="InterPro" id="IPR023031">
    <property type="entry name" value="OPRT"/>
</dbReference>
<evidence type="ECO:0000256" key="1">
    <source>
        <dbReference type="ARBA" id="ARBA00004889"/>
    </source>
</evidence>
<comment type="subunit">
    <text evidence="6">Homodimer.</text>
</comment>